<dbReference type="EMBL" id="LAZR01030976">
    <property type="protein sequence ID" value="KKL55066.1"/>
    <property type="molecule type" value="Genomic_DNA"/>
</dbReference>
<sequence>EDKFLYSVKTNLYKLRKNFEQFDHDMEDQYLTVYKILLHFDAVDFKTLGFKLMEKKPVSTIKGFIDEVSLFKQILQKLYDYKGKSKLVRGYRFMLREMLSYLGTGHSIFLVFKNTKSNFEDNMI</sequence>
<comment type="caution">
    <text evidence="1">The sequence shown here is derived from an EMBL/GenBank/DDBJ whole genome shotgun (WGS) entry which is preliminary data.</text>
</comment>
<evidence type="ECO:0000313" key="1">
    <source>
        <dbReference type="EMBL" id="KKL55066.1"/>
    </source>
</evidence>
<accession>A0A0F9DMM7</accession>
<name>A0A0F9DMM7_9ZZZZ</name>
<feature type="non-terminal residue" evidence="1">
    <location>
        <position position="1"/>
    </location>
</feature>
<dbReference type="AlphaFoldDB" id="A0A0F9DMM7"/>
<protein>
    <submittedName>
        <fullName evidence="1">Uncharacterized protein</fullName>
    </submittedName>
</protein>
<reference evidence="1" key="1">
    <citation type="journal article" date="2015" name="Nature">
        <title>Complex archaea that bridge the gap between prokaryotes and eukaryotes.</title>
        <authorList>
            <person name="Spang A."/>
            <person name="Saw J.H."/>
            <person name="Jorgensen S.L."/>
            <person name="Zaremba-Niedzwiedzka K."/>
            <person name="Martijn J."/>
            <person name="Lind A.E."/>
            <person name="van Eijk R."/>
            <person name="Schleper C."/>
            <person name="Guy L."/>
            <person name="Ettema T.J."/>
        </authorList>
    </citation>
    <scope>NUCLEOTIDE SEQUENCE</scope>
</reference>
<proteinExistence type="predicted"/>
<gene>
    <name evidence="1" type="ORF">LCGC14_2259140</name>
</gene>
<organism evidence="1">
    <name type="scientific">marine sediment metagenome</name>
    <dbReference type="NCBI Taxonomy" id="412755"/>
    <lineage>
        <taxon>unclassified sequences</taxon>
        <taxon>metagenomes</taxon>
        <taxon>ecological metagenomes</taxon>
    </lineage>
</organism>